<dbReference type="AlphaFoldDB" id="A0A4U9FEK4"/>
<gene>
    <name evidence="2" type="ORF">FUG_LOCUS431751</name>
    <name evidence="1" type="ORF">MDCFG202_LOCUS278307</name>
</gene>
<dbReference type="Proteomes" id="UP000746612">
    <property type="component" value="Unassembled WGS sequence"/>
</dbReference>
<organism evidence="1 3">
    <name type="scientific">Gibberella zeae</name>
    <name type="common">Wheat head blight fungus</name>
    <name type="synonym">Fusarium graminearum</name>
    <dbReference type="NCBI Taxonomy" id="5518"/>
    <lineage>
        <taxon>Eukaryota</taxon>
        <taxon>Fungi</taxon>
        <taxon>Dikarya</taxon>
        <taxon>Ascomycota</taxon>
        <taxon>Pezizomycotina</taxon>
        <taxon>Sordariomycetes</taxon>
        <taxon>Hypocreomycetidae</taxon>
        <taxon>Hypocreales</taxon>
        <taxon>Nectriaceae</taxon>
        <taxon>Fusarium</taxon>
    </lineage>
</organism>
<evidence type="ECO:0000313" key="3">
    <source>
        <dbReference type="Proteomes" id="UP000746612"/>
    </source>
</evidence>
<dbReference type="OMA" id="RIANEDM"/>
<proteinExistence type="predicted"/>
<reference evidence="1" key="2">
    <citation type="submission" date="2021-03" db="EMBL/GenBank/DDBJ databases">
        <authorList>
            <person name="Alouane T."/>
            <person name="Langin T."/>
            <person name="Bonhomme L."/>
        </authorList>
    </citation>
    <scope>NUCLEOTIDE SEQUENCE</scope>
    <source>
        <strain evidence="1">MDC_Fg202</strain>
    </source>
</reference>
<reference evidence="2" key="1">
    <citation type="submission" date="2019-04" db="EMBL/GenBank/DDBJ databases">
        <authorList>
            <person name="Melise S."/>
            <person name="Noan J."/>
            <person name="Okalmin O."/>
        </authorList>
    </citation>
    <scope>NUCLEOTIDE SEQUENCE</scope>
    <source>
        <strain evidence="2">FN9</strain>
    </source>
</reference>
<accession>A0A4U9FEK4</accession>
<name>A0A4U9FEK4_GIBZA</name>
<evidence type="ECO:0000313" key="2">
    <source>
        <dbReference type="EMBL" id="VIO61619.1"/>
    </source>
</evidence>
<dbReference type="EMBL" id="CAJPIJ010000136">
    <property type="protein sequence ID" value="CAG1986548.1"/>
    <property type="molecule type" value="Genomic_DNA"/>
</dbReference>
<dbReference type="EMBL" id="CAAKMV010000152">
    <property type="protein sequence ID" value="VIO61619.1"/>
    <property type="molecule type" value="Genomic_DNA"/>
</dbReference>
<sequence length="334" mass="37486">MSSSATIQEPNRLFALPSEILFNIMKETTQKEECWINLLTKGKSPCGATTGAYSVLVYTKGGVAQGPRTFPCHHKCIFKRPVADGKIDVEGIANKNLELSLRANRLRSQLNVYERSLDSDLVDNVRSICLRLQDEDITPAELRLMCQRFPVLSRAITEVLPFTDAVYGCLDTVRPSEPNPGAREKRLLPSDDMFECQRLKHAMIRSSPWEDRAGDFIDRVLVDANPLAGANQTLMMQTYLRMILSERKIEDDIALLNIDWSLLSGLESFCFDLNTASWRKSLRQLRSMLLSMGRHLKLKTLVVLDFGEGTLTEPNVIASLTSCLQPGGELHLIS</sequence>
<protein>
    <submittedName>
        <fullName evidence="1">Uncharacterized protein</fullName>
    </submittedName>
</protein>
<evidence type="ECO:0000313" key="1">
    <source>
        <dbReference type="EMBL" id="CAG1986548.1"/>
    </source>
</evidence>